<evidence type="ECO:0000256" key="10">
    <source>
        <dbReference type="RuleBase" id="RU361277"/>
    </source>
</evidence>
<dbReference type="PANTHER" id="PTHR42940">
    <property type="entry name" value="ALCOHOL DEHYDROGENASE 1-RELATED"/>
    <property type="match status" value="1"/>
</dbReference>
<evidence type="ECO:0000256" key="9">
    <source>
        <dbReference type="ARBA" id="ARBA00049243"/>
    </source>
</evidence>
<dbReference type="InterPro" id="IPR002328">
    <property type="entry name" value="ADH_Zn_CS"/>
</dbReference>
<keyword evidence="6 10" id="KW-0862">Zinc</keyword>
<evidence type="ECO:0000256" key="5">
    <source>
        <dbReference type="ARBA" id="ARBA00022723"/>
    </source>
</evidence>
<dbReference type="EMBL" id="JBHSAO010000008">
    <property type="protein sequence ID" value="MFC4024733.1"/>
    <property type="molecule type" value="Genomic_DNA"/>
</dbReference>
<comment type="catalytic activity">
    <reaction evidence="8">
        <text>a secondary alcohol + NAD(+) = a ketone + NADH + H(+)</text>
        <dbReference type="Rhea" id="RHEA:10740"/>
        <dbReference type="ChEBI" id="CHEBI:15378"/>
        <dbReference type="ChEBI" id="CHEBI:17087"/>
        <dbReference type="ChEBI" id="CHEBI:35681"/>
        <dbReference type="ChEBI" id="CHEBI:57540"/>
        <dbReference type="ChEBI" id="CHEBI:57945"/>
        <dbReference type="EC" id="1.1.1.1"/>
    </reaction>
</comment>
<dbReference type="InterPro" id="IPR011032">
    <property type="entry name" value="GroES-like_sf"/>
</dbReference>
<evidence type="ECO:0000256" key="7">
    <source>
        <dbReference type="ARBA" id="ARBA00023002"/>
    </source>
</evidence>
<dbReference type="InterPro" id="IPR013149">
    <property type="entry name" value="ADH-like_C"/>
</dbReference>
<dbReference type="InterPro" id="IPR013154">
    <property type="entry name" value="ADH-like_N"/>
</dbReference>
<protein>
    <recommendedName>
        <fullName evidence="4">Alcohol dehydrogenase</fullName>
        <ecNumber evidence="3">1.1.1.1</ecNumber>
    </recommendedName>
</protein>
<evidence type="ECO:0000256" key="6">
    <source>
        <dbReference type="ARBA" id="ARBA00022833"/>
    </source>
</evidence>
<reference evidence="13" key="1">
    <citation type="journal article" date="2019" name="Int. J. Syst. Evol. Microbiol.">
        <title>The Global Catalogue of Microorganisms (GCM) 10K type strain sequencing project: providing services to taxonomists for standard genome sequencing and annotation.</title>
        <authorList>
            <consortium name="The Broad Institute Genomics Platform"/>
            <consortium name="The Broad Institute Genome Sequencing Center for Infectious Disease"/>
            <person name="Wu L."/>
            <person name="Ma J."/>
        </authorList>
    </citation>
    <scope>NUCLEOTIDE SEQUENCE [LARGE SCALE GENOMIC DNA]</scope>
    <source>
        <strain evidence="13">IBRC-M 10703</strain>
    </source>
</reference>
<dbReference type="PROSITE" id="PS00059">
    <property type="entry name" value="ADH_ZINC"/>
    <property type="match status" value="1"/>
</dbReference>
<evidence type="ECO:0000313" key="12">
    <source>
        <dbReference type="EMBL" id="MFC4024733.1"/>
    </source>
</evidence>
<keyword evidence="5 10" id="KW-0479">Metal-binding</keyword>
<dbReference type="InterPro" id="IPR020843">
    <property type="entry name" value="ER"/>
</dbReference>
<evidence type="ECO:0000256" key="2">
    <source>
        <dbReference type="ARBA" id="ARBA00008072"/>
    </source>
</evidence>
<dbReference type="RefSeq" id="WP_379497216.1">
    <property type="nucleotide sequence ID" value="NZ_JBHSAO010000008.1"/>
</dbReference>
<evidence type="ECO:0000256" key="4">
    <source>
        <dbReference type="ARBA" id="ARBA00016352"/>
    </source>
</evidence>
<dbReference type="Pfam" id="PF08240">
    <property type="entry name" value="ADH_N"/>
    <property type="match status" value="1"/>
</dbReference>
<feature type="domain" description="Enoyl reductase (ER)" evidence="11">
    <location>
        <begin position="8"/>
        <end position="313"/>
    </location>
</feature>
<dbReference type="CDD" id="cd08254">
    <property type="entry name" value="hydroxyacyl_CoA_DH"/>
    <property type="match status" value="1"/>
</dbReference>
<dbReference type="SUPFAM" id="SSF51735">
    <property type="entry name" value="NAD(P)-binding Rossmann-fold domains"/>
    <property type="match status" value="1"/>
</dbReference>
<comment type="similarity">
    <text evidence="2 10">Belongs to the zinc-containing alcohol dehydrogenase family.</text>
</comment>
<keyword evidence="13" id="KW-1185">Reference proteome</keyword>
<dbReference type="PANTHER" id="PTHR42940:SF8">
    <property type="entry name" value="VACUOLAR PROTEIN SORTING-ASSOCIATED PROTEIN 11"/>
    <property type="match status" value="1"/>
</dbReference>
<name>A0ABV8H124_9BACI</name>
<evidence type="ECO:0000256" key="3">
    <source>
        <dbReference type="ARBA" id="ARBA00013190"/>
    </source>
</evidence>
<evidence type="ECO:0000313" key="13">
    <source>
        <dbReference type="Proteomes" id="UP001595772"/>
    </source>
</evidence>
<evidence type="ECO:0000256" key="1">
    <source>
        <dbReference type="ARBA" id="ARBA00001947"/>
    </source>
</evidence>
<keyword evidence="7" id="KW-0560">Oxidoreductase</keyword>
<dbReference type="SMART" id="SM00829">
    <property type="entry name" value="PKS_ER"/>
    <property type="match status" value="1"/>
</dbReference>
<dbReference type="InterPro" id="IPR036291">
    <property type="entry name" value="NAD(P)-bd_dom_sf"/>
</dbReference>
<gene>
    <name evidence="12" type="ORF">ACFOUV_13095</name>
</gene>
<evidence type="ECO:0000256" key="8">
    <source>
        <dbReference type="ARBA" id="ARBA00049164"/>
    </source>
</evidence>
<dbReference type="SUPFAM" id="SSF50129">
    <property type="entry name" value="GroES-like"/>
    <property type="match status" value="1"/>
</dbReference>
<dbReference type="Pfam" id="PF00107">
    <property type="entry name" value="ADH_zinc_N"/>
    <property type="match status" value="1"/>
</dbReference>
<proteinExistence type="inferred from homology"/>
<comment type="catalytic activity">
    <reaction evidence="9">
        <text>a primary alcohol + NAD(+) = an aldehyde + NADH + H(+)</text>
        <dbReference type="Rhea" id="RHEA:10736"/>
        <dbReference type="ChEBI" id="CHEBI:15378"/>
        <dbReference type="ChEBI" id="CHEBI:15734"/>
        <dbReference type="ChEBI" id="CHEBI:17478"/>
        <dbReference type="ChEBI" id="CHEBI:57540"/>
        <dbReference type="ChEBI" id="CHEBI:57945"/>
        <dbReference type="EC" id="1.1.1.1"/>
    </reaction>
</comment>
<sequence>MNGWQFTGTNEPLTLVEKSDPVATPGTVIIDVKSAGLCHSDVATLRDPGWMNILAKVPIILGHEIAGVISEVGDGVTDYKLGQRVAVCPVGKDGLGPGNGRDGGYANKVLVPAVDLVPIPENVSFAQAAASTDAGMTSYHAMFQKGGAKAGMKVGIIGIGGLGQMAARAAVVAGCEVYAAEVSAPARELAKEIGCKVVVEDVKELAEYAPELIVDYAGFGTTTADAIDTVAVGGTVVLVGMGKLQSNINTSNLILKSVQLKGSVGGTVEDIAAILQLMSEGHLNPTISEISFEEIADGLERLERHEVTGRLVANLE</sequence>
<accession>A0ABV8H124</accession>
<comment type="cofactor">
    <cofactor evidence="1 10">
        <name>Zn(2+)</name>
        <dbReference type="ChEBI" id="CHEBI:29105"/>
    </cofactor>
</comment>
<organism evidence="12 13">
    <name type="scientific">Oceanobacillus longus</name>
    <dbReference type="NCBI Taxonomy" id="930120"/>
    <lineage>
        <taxon>Bacteria</taxon>
        <taxon>Bacillati</taxon>
        <taxon>Bacillota</taxon>
        <taxon>Bacilli</taxon>
        <taxon>Bacillales</taxon>
        <taxon>Bacillaceae</taxon>
        <taxon>Oceanobacillus</taxon>
    </lineage>
</organism>
<dbReference type="Gene3D" id="3.90.180.10">
    <property type="entry name" value="Medium-chain alcohol dehydrogenases, catalytic domain"/>
    <property type="match status" value="1"/>
</dbReference>
<comment type="caution">
    <text evidence="12">The sequence shown here is derived from an EMBL/GenBank/DDBJ whole genome shotgun (WGS) entry which is preliminary data.</text>
</comment>
<dbReference type="Proteomes" id="UP001595772">
    <property type="component" value="Unassembled WGS sequence"/>
</dbReference>
<dbReference type="EC" id="1.1.1.1" evidence="3"/>
<evidence type="ECO:0000259" key="11">
    <source>
        <dbReference type="SMART" id="SM00829"/>
    </source>
</evidence>